<evidence type="ECO:0000313" key="1">
    <source>
        <dbReference type="EMBL" id="EEE09353.1"/>
    </source>
</evidence>
<name>B9BI20_9BURK</name>
<accession>B9BI20</accession>
<protein>
    <submittedName>
        <fullName evidence="1">Uncharacterized protein</fullName>
    </submittedName>
</protein>
<dbReference type="EMBL" id="ACFC01000001">
    <property type="protein sequence ID" value="EEE09353.1"/>
    <property type="molecule type" value="Genomic_DNA"/>
</dbReference>
<sequence>MRGVIPPLVESRVRAGCDTRRRYGVACPIPSAIDPQPFPFVQ</sequence>
<comment type="caution">
    <text evidence="1">The sequence shown here is derived from an EMBL/GenBank/DDBJ whole genome shotgun (WGS) entry which is preliminary data.</text>
</comment>
<gene>
    <name evidence="1" type="ORF">BURMUCGD2_4725</name>
</gene>
<dbReference type="AlphaFoldDB" id="B9BI20"/>
<organism evidence="1 2">
    <name type="scientific">Burkholderia multivorans CGD2</name>
    <dbReference type="NCBI Taxonomy" id="513052"/>
    <lineage>
        <taxon>Bacteria</taxon>
        <taxon>Pseudomonadati</taxon>
        <taxon>Pseudomonadota</taxon>
        <taxon>Betaproteobacteria</taxon>
        <taxon>Burkholderiales</taxon>
        <taxon>Burkholderiaceae</taxon>
        <taxon>Burkholderia</taxon>
        <taxon>Burkholderia cepacia complex</taxon>
    </lineage>
</organism>
<dbReference type="Proteomes" id="UP000004535">
    <property type="component" value="Unassembled WGS sequence"/>
</dbReference>
<proteinExistence type="predicted"/>
<evidence type="ECO:0000313" key="2">
    <source>
        <dbReference type="Proteomes" id="UP000004535"/>
    </source>
</evidence>
<reference evidence="1 2" key="1">
    <citation type="journal article" date="2012" name="J. Bacteriol.">
        <title>Draft Genome Sequence Determination for Cystic Fibrosis and Chronic Granulomatous Disease Burkholderia multivorans Isolates.</title>
        <authorList>
            <person name="Varga J.J."/>
            <person name="Losada L."/>
            <person name="Zelazny A.M."/>
            <person name="Brinkac L."/>
            <person name="Harkins D."/>
            <person name="Radune D."/>
            <person name="Hostetler J."/>
            <person name="Sampaio E.P."/>
            <person name="Ronning C.M."/>
            <person name="Nierman W.C."/>
            <person name="Greenberg D.E."/>
            <person name="Holland S.M."/>
            <person name="Goldberg J.B."/>
        </authorList>
    </citation>
    <scope>NUCLEOTIDE SEQUENCE [LARGE SCALE GENOMIC DNA]</scope>
    <source>
        <strain evidence="1 2">CGD2</strain>
    </source>
</reference>